<dbReference type="AlphaFoldDB" id="W3XMY0"/>
<name>W3XMY0_PESFW</name>
<dbReference type="OMA" id="ETRCAHY"/>
<dbReference type="InterPro" id="IPR008913">
    <property type="entry name" value="Znf_CHY"/>
</dbReference>
<keyword evidence="2 4" id="KW-0863">Zinc-finger</keyword>
<dbReference type="KEGG" id="pfy:PFICI_00695"/>
<dbReference type="PANTHER" id="PTHR28082:SF1">
    <property type="entry name" value="HELPER OF TIM PROTEIN 13"/>
    <property type="match status" value="1"/>
</dbReference>
<evidence type="ECO:0000256" key="1">
    <source>
        <dbReference type="ARBA" id="ARBA00022723"/>
    </source>
</evidence>
<evidence type="ECO:0000313" key="6">
    <source>
        <dbReference type="EMBL" id="ETS86867.1"/>
    </source>
</evidence>
<evidence type="ECO:0000256" key="2">
    <source>
        <dbReference type="ARBA" id="ARBA00022771"/>
    </source>
</evidence>
<dbReference type="InterPro" id="IPR037274">
    <property type="entry name" value="Znf_CHY_sf"/>
</dbReference>
<evidence type="ECO:0000313" key="7">
    <source>
        <dbReference type="Proteomes" id="UP000030651"/>
    </source>
</evidence>
<dbReference type="InterPro" id="IPR052604">
    <property type="entry name" value="Mito_Tim_assembly_helper"/>
</dbReference>
<dbReference type="GO" id="GO:0005758">
    <property type="term" value="C:mitochondrial intermembrane space"/>
    <property type="evidence" value="ECO:0007669"/>
    <property type="project" value="TreeGrafter"/>
</dbReference>
<feature type="domain" description="CHY-type" evidence="5">
    <location>
        <begin position="12"/>
        <end position="93"/>
    </location>
</feature>
<dbReference type="EMBL" id="KI912109">
    <property type="protein sequence ID" value="ETS86867.1"/>
    <property type="molecule type" value="Genomic_DNA"/>
</dbReference>
<dbReference type="OrthoDB" id="411372at2759"/>
<keyword evidence="1" id="KW-0479">Metal-binding</keyword>
<dbReference type="Pfam" id="PF05495">
    <property type="entry name" value="zf-CHY"/>
    <property type="match status" value="1"/>
</dbReference>
<evidence type="ECO:0000259" key="5">
    <source>
        <dbReference type="PROSITE" id="PS51266"/>
    </source>
</evidence>
<dbReference type="InParanoid" id="W3XMY0"/>
<accession>W3XMY0</accession>
<dbReference type="GO" id="GO:0045041">
    <property type="term" value="P:protein import into mitochondrial intermembrane space"/>
    <property type="evidence" value="ECO:0007669"/>
    <property type="project" value="TreeGrafter"/>
</dbReference>
<dbReference type="GO" id="GO:0008270">
    <property type="term" value="F:zinc ion binding"/>
    <property type="evidence" value="ECO:0007669"/>
    <property type="project" value="UniProtKB-KW"/>
</dbReference>
<dbReference type="STRING" id="1229662.W3XMY0"/>
<keyword evidence="7" id="KW-1185">Reference proteome</keyword>
<dbReference type="Proteomes" id="UP000030651">
    <property type="component" value="Unassembled WGS sequence"/>
</dbReference>
<dbReference type="eggNOG" id="KOG1940">
    <property type="taxonomic scope" value="Eukaryota"/>
</dbReference>
<dbReference type="FunCoup" id="W3XMY0">
    <property type="interactions" value="11"/>
</dbReference>
<sequence length="109" mass="12124">MDTAGPAVKGLDVTALTQCAHWHSPRDIIAIRHKCCGEYYACISCHEALAGHAPLTWPRAERETKAVLCGKCRHELTIEEYLSCVSVCPGCQAEFNPGCSNHYHLYFEM</sequence>
<evidence type="ECO:0000256" key="4">
    <source>
        <dbReference type="PROSITE-ProRule" id="PRU00601"/>
    </source>
</evidence>
<dbReference type="PROSITE" id="PS51266">
    <property type="entry name" value="ZF_CHY"/>
    <property type="match status" value="1"/>
</dbReference>
<protein>
    <recommendedName>
        <fullName evidence="5">CHY-type domain-containing protein</fullName>
    </recommendedName>
</protein>
<organism evidence="6 7">
    <name type="scientific">Pestalotiopsis fici (strain W106-1 / CGMCC3.15140)</name>
    <dbReference type="NCBI Taxonomy" id="1229662"/>
    <lineage>
        <taxon>Eukaryota</taxon>
        <taxon>Fungi</taxon>
        <taxon>Dikarya</taxon>
        <taxon>Ascomycota</taxon>
        <taxon>Pezizomycotina</taxon>
        <taxon>Sordariomycetes</taxon>
        <taxon>Xylariomycetidae</taxon>
        <taxon>Amphisphaeriales</taxon>
        <taxon>Sporocadaceae</taxon>
        <taxon>Pestalotiopsis</taxon>
    </lineage>
</organism>
<dbReference type="SUPFAM" id="SSF161219">
    <property type="entry name" value="CHY zinc finger-like"/>
    <property type="match status" value="1"/>
</dbReference>
<evidence type="ECO:0000256" key="3">
    <source>
        <dbReference type="ARBA" id="ARBA00022833"/>
    </source>
</evidence>
<dbReference type="HOGENOM" id="CLU_143932_0_0_1"/>
<dbReference type="GeneID" id="19265708"/>
<keyword evidence="3" id="KW-0862">Zinc</keyword>
<proteinExistence type="predicted"/>
<gene>
    <name evidence="6" type="ORF">PFICI_00695</name>
</gene>
<dbReference type="RefSeq" id="XP_007827467.1">
    <property type="nucleotide sequence ID" value="XM_007829276.1"/>
</dbReference>
<dbReference type="InterPro" id="IPR016694">
    <property type="entry name" value="UCP017292"/>
</dbReference>
<dbReference type="PIRSF" id="PIRSF017292">
    <property type="entry name" value="UCP017292_Znf_CHY"/>
    <property type="match status" value="1"/>
</dbReference>
<dbReference type="PANTHER" id="PTHR28082">
    <property type="entry name" value="ZINC FINGER PROTEIN"/>
    <property type="match status" value="1"/>
</dbReference>
<reference evidence="7" key="1">
    <citation type="journal article" date="2015" name="BMC Genomics">
        <title>Genomic and transcriptomic analysis of the endophytic fungus Pestalotiopsis fici reveals its lifestyle and high potential for synthesis of natural products.</title>
        <authorList>
            <person name="Wang X."/>
            <person name="Zhang X."/>
            <person name="Liu L."/>
            <person name="Xiang M."/>
            <person name="Wang W."/>
            <person name="Sun X."/>
            <person name="Che Y."/>
            <person name="Guo L."/>
            <person name="Liu G."/>
            <person name="Guo L."/>
            <person name="Wang C."/>
            <person name="Yin W.B."/>
            <person name="Stadler M."/>
            <person name="Zhang X."/>
            <person name="Liu X."/>
        </authorList>
    </citation>
    <scope>NUCLEOTIDE SEQUENCE [LARGE SCALE GENOMIC DNA]</scope>
    <source>
        <strain evidence="7">W106-1 / CGMCC3.15140</strain>
    </source>
</reference>